<organism evidence="3 4">
    <name type="scientific">Fulvimarina manganoxydans</name>
    <dbReference type="NCBI Taxonomy" id="937218"/>
    <lineage>
        <taxon>Bacteria</taxon>
        <taxon>Pseudomonadati</taxon>
        <taxon>Pseudomonadota</taxon>
        <taxon>Alphaproteobacteria</taxon>
        <taxon>Hyphomicrobiales</taxon>
        <taxon>Aurantimonadaceae</taxon>
        <taxon>Fulvimarina</taxon>
    </lineage>
</organism>
<feature type="region of interest" description="Disordered" evidence="1">
    <location>
        <begin position="927"/>
        <end position="960"/>
    </location>
</feature>
<dbReference type="Pfam" id="PF08238">
    <property type="entry name" value="Sel1"/>
    <property type="match status" value="4"/>
</dbReference>
<dbReference type="InterPro" id="IPR011990">
    <property type="entry name" value="TPR-like_helical_dom_sf"/>
</dbReference>
<feature type="region of interest" description="Disordered" evidence="1">
    <location>
        <begin position="739"/>
        <end position="772"/>
    </location>
</feature>
<name>A0A1W2BTQ2_9HYPH</name>
<dbReference type="InterPro" id="IPR001633">
    <property type="entry name" value="EAL_dom"/>
</dbReference>
<feature type="region of interest" description="Disordered" evidence="1">
    <location>
        <begin position="856"/>
        <end position="875"/>
    </location>
</feature>
<feature type="compositionally biased region" description="Polar residues" evidence="1">
    <location>
        <begin position="1006"/>
        <end position="1030"/>
    </location>
</feature>
<feature type="compositionally biased region" description="Basic and acidic residues" evidence="1">
    <location>
        <begin position="858"/>
        <end position="871"/>
    </location>
</feature>
<feature type="compositionally biased region" description="Low complexity" evidence="1">
    <location>
        <begin position="946"/>
        <end position="956"/>
    </location>
</feature>
<dbReference type="STRING" id="937218.SAMN06297251_107143"/>
<dbReference type="InterPro" id="IPR036365">
    <property type="entry name" value="PGBD-like_sf"/>
</dbReference>
<sequence length="1331" mass="144904">MAELTGYQIDLDRRAKGHASLADLTRTLEVLEQRLDRVSQTRQEKRRSAQPRGETQGTARSALRNLAEGAQTTRTQIHAEPAQPRRRRPASLNDAVSEIVMRQKVLDRQPAPQPRQAADPRRNRSIERPARAPAHSVAADSARHSAMYEDRRPSSPLARTQASDGRYGDDRVRPKSSTVEELRDELIRLREELGRDLASGVAEQVEDMRRAFADLRETIADKSSVERIDEEIGRVHDGLEKMASTGVDRNVIADMRDELDDMRRLVASTAREESLEAVARRWDSFEEAQTSRDDQAHETKRELHAELERLRDSLSRLASEDQIRAVEQRWVDFEDRVVAEMGAGDRSTAFADRLSNEMESLRQQLASLASEQSIHAVDTRLGERLGAIEDRFASREEMDVTVRTLTDRLAHLEESLATLPEVLPFGSLDERIGDLSQAIDRISARTEANDSADRFAQVEDRLDEITRAIVAVSERRPEIDLGPVERLEARLQSLAARVDDLANDGTAALLAERLAEMTARIEEIGAPDPFPAEIGKQIDRLTCRLDEISLPDGNTQRDVTALEARIASLAERIEEQLSAPRDDDAAMRGLQEQITRIAEVVNSDAFGASSGLERRMEELERRIDANGENILVAAKAAADEAVRQILEQGDMRQGEHVARLSDELAKLQQLSKDTTVRSKDFFEAVNSALTRVVDRIDAIEKDLSHAPAPRAAWSEETSASEPPRAMAAHAAAAAVAEMDREEEEKETGPKGLRALLSRNFKGTGRKEAPVAERWSDEAAHGHGQTVARDDVPSLDAADIFDSPEANRPLAIGSGTPDIAALLERVRNQKADAQHPADEGAKADFIAAARRAAMAAAEEAEHYSEGTEEESRSGGIGQALARRRKPIMLAANAVLLALLALPAGKFVAEQTGLIDDAPLVERDLMSSSSEAMSGVVMPKNEPRRSAELSSQAAESEAGMAVPSVPGVVSVEARNEPAPAPVQAPSSAEDQDSPRPGPTREAAGLGDTTVTNAAFSPQTPPQSVTATDETSAAASVGTVRYDEVVNALPEGIGPTPLLEAAKGGDPKALFEIGLRLMEGRTVSSDPTKAAEWFERSAKLGFAPAQYSLGTLYEKGNGVTRDTVKARDWYLKAAEAGNVRAMHNLAVLFATGVDGKSEPEQAARWFVDAAEHGMTDSQYNLGILYARGAGVDQNMVESYKWFSIVGAAGDQDAVNKRDEVAKALSPQELADAKAEVASFKVEDRNEEANTVDIPSEWTAAADRPTTTSSIDMKRAVRNIQAILTKLGYEPGVPDGVIGDKTTAAIKSFQKDAGLDPSGAIDEPLIRALLERKDG</sequence>
<protein>
    <submittedName>
        <fullName evidence="3">Localization factor PodJL</fullName>
    </submittedName>
</protein>
<dbReference type="Proteomes" id="UP000192656">
    <property type="component" value="Unassembled WGS sequence"/>
</dbReference>
<dbReference type="SMART" id="SM00671">
    <property type="entry name" value="SEL1"/>
    <property type="match status" value="4"/>
</dbReference>
<evidence type="ECO:0000313" key="4">
    <source>
        <dbReference type="Proteomes" id="UP000192656"/>
    </source>
</evidence>
<dbReference type="SUPFAM" id="SSF81901">
    <property type="entry name" value="HCP-like"/>
    <property type="match status" value="1"/>
</dbReference>
<dbReference type="PANTHER" id="PTHR11102:SF160">
    <property type="entry name" value="ERAD-ASSOCIATED E3 UBIQUITIN-PROTEIN LIGASE COMPONENT HRD3"/>
    <property type="match status" value="1"/>
</dbReference>
<feature type="domain" description="EAL" evidence="2">
    <location>
        <begin position="1"/>
        <end position="124"/>
    </location>
</feature>
<feature type="region of interest" description="Disordered" evidence="1">
    <location>
        <begin position="38"/>
        <end position="178"/>
    </location>
</feature>
<dbReference type="InterPro" id="IPR036366">
    <property type="entry name" value="PGBDSf"/>
</dbReference>
<dbReference type="Gene3D" id="1.10.101.10">
    <property type="entry name" value="PGBD-like superfamily/PGBD"/>
    <property type="match status" value="1"/>
</dbReference>
<evidence type="ECO:0000259" key="2">
    <source>
        <dbReference type="PROSITE" id="PS50883"/>
    </source>
</evidence>
<feature type="compositionally biased region" description="Basic and acidic residues" evidence="1">
    <location>
        <begin position="38"/>
        <end position="47"/>
    </location>
</feature>
<feature type="compositionally biased region" description="Low complexity" evidence="1">
    <location>
        <begin position="108"/>
        <end position="117"/>
    </location>
</feature>
<dbReference type="Gene3D" id="1.10.287.1490">
    <property type="match status" value="1"/>
</dbReference>
<dbReference type="InterPro" id="IPR006597">
    <property type="entry name" value="Sel1-like"/>
</dbReference>
<feature type="compositionally biased region" description="Basic and acidic residues" evidence="1">
    <location>
        <begin position="166"/>
        <end position="178"/>
    </location>
</feature>
<evidence type="ECO:0000313" key="3">
    <source>
        <dbReference type="EMBL" id="SMC76343.1"/>
    </source>
</evidence>
<feature type="compositionally biased region" description="Basic and acidic residues" evidence="1">
    <location>
        <begin position="118"/>
        <end position="130"/>
    </location>
</feature>
<keyword evidence="4" id="KW-1185">Reference proteome</keyword>
<accession>A0A1W2BTQ2</accession>
<dbReference type="InterPro" id="IPR050767">
    <property type="entry name" value="Sel1_AlgK"/>
</dbReference>
<dbReference type="SUPFAM" id="SSF47090">
    <property type="entry name" value="PGBD-like"/>
    <property type="match status" value="1"/>
</dbReference>
<reference evidence="3 4" key="1">
    <citation type="submission" date="2017-04" db="EMBL/GenBank/DDBJ databases">
        <authorList>
            <person name="Afonso C.L."/>
            <person name="Miller P.J."/>
            <person name="Scott M.A."/>
            <person name="Spackman E."/>
            <person name="Goraichik I."/>
            <person name="Dimitrov K.M."/>
            <person name="Suarez D.L."/>
            <person name="Swayne D.E."/>
        </authorList>
    </citation>
    <scope>NUCLEOTIDE SEQUENCE [LARGE SCALE GENOMIC DNA]</scope>
    <source>
        <strain evidence="3 4">CGMCC 1.10972</strain>
    </source>
</reference>
<gene>
    <name evidence="3" type="ORF">SAMN06297251_107143</name>
</gene>
<feature type="compositionally biased region" description="Basic and acidic residues" evidence="1">
    <location>
        <begin position="141"/>
        <end position="153"/>
    </location>
</feature>
<dbReference type="EMBL" id="FWXR01000007">
    <property type="protein sequence ID" value="SMC76343.1"/>
    <property type="molecule type" value="Genomic_DNA"/>
</dbReference>
<dbReference type="PANTHER" id="PTHR11102">
    <property type="entry name" value="SEL-1-LIKE PROTEIN"/>
    <property type="match status" value="1"/>
</dbReference>
<dbReference type="Gene3D" id="1.25.40.10">
    <property type="entry name" value="Tetratricopeptide repeat domain"/>
    <property type="match status" value="1"/>
</dbReference>
<feature type="region of interest" description="Disordered" evidence="1">
    <location>
        <begin position="972"/>
        <end position="1030"/>
    </location>
</feature>
<evidence type="ECO:0000256" key="1">
    <source>
        <dbReference type="SAM" id="MobiDB-lite"/>
    </source>
</evidence>
<dbReference type="InterPro" id="IPR002477">
    <property type="entry name" value="Peptidoglycan-bd-like"/>
</dbReference>
<proteinExistence type="predicted"/>
<dbReference type="PROSITE" id="PS50883">
    <property type="entry name" value="EAL"/>
    <property type="match status" value="1"/>
</dbReference>
<dbReference type="Pfam" id="PF01471">
    <property type="entry name" value="PG_binding_1"/>
    <property type="match status" value="1"/>
</dbReference>